<feature type="transmembrane region" description="Helical" evidence="2">
    <location>
        <begin position="216"/>
        <end position="236"/>
    </location>
</feature>
<accession>A0A5C3M3H8</accession>
<dbReference type="STRING" id="68775.A0A5C3M3H8"/>
<dbReference type="AlphaFoldDB" id="A0A5C3M3H8"/>
<keyword evidence="2" id="KW-0472">Membrane</keyword>
<feature type="transmembrane region" description="Helical" evidence="2">
    <location>
        <begin position="251"/>
        <end position="269"/>
    </location>
</feature>
<keyword evidence="4" id="KW-1185">Reference proteome</keyword>
<evidence type="ECO:0000256" key="2">
    <source>
        <dbReference type="SAM" id="Phobius"/>
    </source>
</evidence>
<sequence length="343" mass="38192">MSLNVPLVAANLSTSFVASLLYGVFLVLFSASFYLLVNHPRADSINKGIKSRLLTPLVISSLCIFITITGNWICTCIRLFQAFVIFDSGHSPLEFYADLSQTTQVVKTGFLMSTVIIGDAVMIYRLWVVWSFRKSIIAFPMCTLLGLVACSIGITYQFTQYIPGEDIFVTAAGRWITSDTTFTFCTNVYCSALIAWRIWRTNVAARRYGGRSLMHILAIVVESASIYTLWTIFFFATYKSETNVQFPVVDSWPAVTGIAFMLINVRVGLGWSQRGRGVLPGNTSTARMSNSEEDSRVGNRFETYNMRPMAVHITRAIDKGEIYDGNQTEEGDRGSLAAKVKPV</sequence>
<dbReference type="OrthoDB" id="3250682at2759"/>
<dbReference type="Proteomes" id="UP000308652">
    <property type="component" value="Unassembled WGS sequence"/>
</dbReference>
<reference evidence="3 4" key="1">
    <citation type="journal article" date="2019" name="Nat. Ecol. Evol.">
        <title>Megaphylogeny resolves global patterns of mushroom evolution.</title>
        <authorList>
            <person name="Varga T."/>
            <person name="Krizsan K."/>
            <person name="Foldi C."/>
            <person name="Dima B."/>
            <person name="Sanchez-Garcia M."/>
            <person name="Sanchez-Ramirez S."/>
            <person name="Szollosi G.J."/>
            <person name="Szarkandi J.G."/>
            <person name="Papp V."/>
            <person name="Albert L."/>
            <person name="Andreopoulos W."/>
            <person name="Angelini C."/>
            <person name="Antonin V."/>
            <person name="Barry K.W."/>
            <person name="Bougher N.L."/>
            <person name="Buchanan P."/>
            <person name="Buyck B."/>
            <person name="Bense V."/>
            <person name="Catcheside P."/>
            <person name="Chovatia M."/>
            <person name="Cooper J."/>
            <person name="Damon W."/>
            <person name="Desjardin D."/>
            <person name="Finy P."/>
            <person name="Geml J."/>
            <person name="Haridas S."/>
            <person name="Hughes K."/>
            <person name="Justo A."/>
            <person name="Karasinski D."/>
            <person name="Kautmanova I."/>
            <person name="Kiss B."/>
            <person name="Kocsube S."/>
            <person name="Kotiranta H."/>
            <person name="LaButti K.M."/>
            <person name="Lechner B.E."/>
            <person name="Liimatainen K."/>
            <person name="Lipzen A."/>
            <person name="Lukacs Z."/>
            <person name="Mihaltcheva S."/>
            <person name="Morgado L.N."/>
            <person name="Niskanen T."/>
            <person name="Noordeloos M.E."/>
            <person name="Ohm R.A."/>
            <person name="Ortiz-Santana B."/>
            <person name="Ovrebo C."/>
            <person name="Racz N."/>
            <person name="Riley R."/>
            <person name="Savchenko A."/>
            <person name="Shiryaev A."/>
            <person name="Soop K."/>
            <person name="Spirin V."/>
            <person name="Szebenyi C."/>
            <person name="Tomsovsky M."/>
            <person name="Tulloss R.E."/>
            <person name="Uehling J."/>
            <person name="Grigoriev I.V."/>
            <person name="Vagvolgyi C."/>
            <person name="Papp T."/>
            <person name="Martin F.M."/>
            <person name="Miettinen O."/>
            <person name="Hibbett D.S."/>
            <person name="Nagy L.G."/>
        </authorList>
    </citation>
    <scope>NUCLEOTIDE SEQUENCE [LARGE SCALE GENOMIC DNA]</scope>
    <source>
        <strain evidence="3 4">CBS 166.37</strain>
    </source>
</reference>
<feature type="transmembrane region" description="Helical" evidence="2">
    <location>
        <begin position="136"/>
        <end position="156"/>
    </location>
</feature>
<keyword evidence="2" id="KW-0812">Transmembrane</keyword>
<feature type="transmembrane region" description="Helical" evidence="2">
    <location>
        <begin position="57"/>
        <end position="85"/>
    </location>
</feature>
<evidence type="ECO:0000313" key="4">
    <source>
        <dbReference type="Proteomes" id="UP000308652"/>
    </source>
</evidence>
<feature type="transmembrane region" description="Helical" evidence="2">
    <location>
        <begin position="105"/>
        <end position="124"/>
    </location>
</feature>
<keyword evidence="2" id="KW-1133">Transmembrane helix</keyword>
<proteinExistence type="predicted"/>
<feature type="region of interest" description="Disordered" evidence="1">
    <location>
        <begin position="324"/>
        <end position="343"/>
    </location>
</feature>
<evidence type="ECO:0000256" key="1">
    <source>
        <dbReference type="SAM" id="MobiDB-lite"/>
    </source>
</evidence>
<name>A0A5C3M3H8_9AGAR</name>
<protein>
    <submittedName>
        <fullName evidence="3">Uncharacterized protein</fullName>
    </submittedName>
</protein>
<organism evidence="3 4">
    <name type="scientific">Crucibulum laeve</name>
    <dbReference type="NCBI Taxonomy" id="68775"/>
    <lineage>
        <taxon>Eukaryota</taxon>
        <taxon>Fungi</taxon>
        <taxon>Dikarya</taxon>
        <taxon>Basidiomycota</taxon>
        <taxon>Agaricomycotina</taxon>
        <taxon>Agaricomycetes</taxon>
        <taxon>Agaricomycetidae</taxon>
        <taxon>Agaricales</taxon>
        <taxon>Agaricineae</taxon>
        <taxon>Nidulariaceae</taxon>
        <taxon>Crucibulum</taxon>
    </lineage>
</organism>
<feature type="transmembrane region" description="Helical" evidence="2">
    <location>
        <begin position="12"/>
        <end position="37"/>
    </location>
</feature>
<feature type="transmembrane region" description="Helical" evidence="2">
    <location>
        <begin position="176"/>
        <end position="196"/>
    </location>
</feature>
<dbReference type="EMBL" id="ML213599">
    <property type="protein sequence ID" value="TFK39397.1"/>
    <property type="molecule type" value="Genomic_DNA"/>
</dbReference>
<gene>
    <name evidence="3" type="ORF">BDQ12DRAFT_649823</name>
</gene>
<evidence type="ECO:0000313" key="3">
    <source>
        <dbReference type="EMBL" id="TFK39397.1"/>
    </source>
</evidence>